<name>A0ABP8BH48_9ACTN</name>
<evidence type="ECO:0000313" key="2">
    <source>
        <dbReference type="EMBL" id="GAA4206672.1"/>
    </source>
</evidence>
<accession>A0ABP8BH48</accession>
<dbReference type="Proteomes" id="UP001501251">
    <property type="component" value="Unassembled WGS sequence"/>
</dbReference>
<sequence length="102" mass="11110">MAAGGADPEPAESADPVVSAEEQATSAALSRARPNPVRRPVLREIGTVLSLLCSSPAWTIVCTRPPPRRFRPRRAIPVRPCPPPAAYPYSRRFVRAIAQRVK</sequence>
<comment type="caution">
    <text evidence="2">The sequence shown here is derived from an EMBL/GenBank/DDBJ whole genome shotgun (WGS) entry which is preliminary data.</text>
</comment>
<keyword evidence="3" id="KW-1185">Reference proteome</keyword>
<proteinExistence type="predicted"/>
<protein>
    <submittedName>
        <fullName evidence="2">Uncharacterized protein</fullName>
    </submittedName>
</protein>
<gene>
    <name evidence="2" type="ORF">GCM10022252_69170</name>
</gene>
<feature type="region of interest" description="Disordered" evidence="1">
    <location>
        <begin position="1"/>
        <end position="36"/>
    </location>
</feature>
<organism evidence="2 3">
    <name type="scientific">Streptosporangium oxazolinicum</name>
    <dbReference type="NCBI Taxonomy" id="909287"/>
    <lineage>
        <taxon>Bacteria</taxon>
        <taxon>Bacillati</taxon>
        <taxon>Actinomycetota</taxon>
        <taxon>Actinomycetes</taxon>
        <taxon>Streptosporangiales</taxon>
        <taxon>Streptosporangiaceae</taxon>
        <taxon>Streptosporangium</taxon>
    </lineage>
</organism>
<dbReference type="EMBL" id="BAABAQ010000016">
    <property type="protein sequence ID" value="GAA4206672.1"/>
    <property type="molecule type" value="Genomic_DNA"/>
</dbReference>
<evidence type="ECO:0000313" key="3">
    <source>
        <dbReference type="Proteomes" id="UP001501251"/>
    </source>
</evidence>
<reference evidence="3" key="1">
    <citation type="journal article" date="2019" name="Int. J. Syst. Evol. Microbiol.">
        <title>The Global Catalogue of Microorganisms (GCM) 10K type strain sequencing project: providing services to taxonomists for standard genome sequencing and annotation.</title>
        <authorList>
            <consortium name="The Broad Institute Genomics Platform"/>
            <consortium name="The Broad Institute Genome Sequencing Center for Infectious Disease"/>
            <person name="Wu L."/>
            <person name="Ma J."/>
        </authorList>
    </citation>
    <scope>NUCLEOTIDE SEQUENCE [LARGE SCALE GENOMIC DNA]</scope>
    <source>
        <strain evidence="3">JCM 17388</strain>
    </source>
</reference>
<evidence type="ECO:0000256" key="1">
    <source>
        <dbReference type="SAM" id="MobiDB-lite"/>
    </source>
</evidence>